<feature type="transmembrane region" description="Helical" evidence="1">
    <location>
        <begin position="12"/>
        <end position="29"/>
    </location>
</feature>
<organism evidence="2 3">
    <name type="scientific">Alkalibaculum sporogenes</name>
    <dbReference type="NCBI Taxonomy" id="2655001"/>
    <lineage>
        <taxon>Bacteria</taxon>
        <taxon>Bacillati</taxon>
        <taxon>Bacillota</taxon>
        <taxon>Clostridia</taxon>
        <taxon>Eubacteriales</taxon>
        <taxon>Eubacteriaceae</taxon>
        <taxon>Alkalibaculum</taxon>
    </lineage>
</organism>
<accession>A0A6A7K968</accession>
<dbReference type="Proteomes" id="UP000440004">
    <property type="component" value="Unassembled WGS sequence"/>
</dbReference>
<comment type="caution">
    <text evidence="2">The sequence shown here is derived from an EMBL/GenBank/DDBJ whole genome shotgun (WGS) entry which is preliminary data.</text>
</comment>
<reference evidence="2 3" key="1">
    <citation type="submission" date="2019-10" db="EMBL/GenBank/DDBJ databases">
        <title>Alkalibaculum tamaniensis sp.nov., a new alkaliphilic acetogen, isolated on methoxylated aromatics from a mud volcano.</title>
        <authorList>
            <person name="Khomyakova M.A."/>
            <person name="Merkel A.Y."/>
            <person name="Bonch-Osmolovskaya E.A."/>
            <person name="Slobodkin A.I."/>
        </authorList>
    </citation>
    <scope>NUCLEOTIDE SEQUENCE [LARGE SCALE GENOMIC DNA]</scope>
    <source>
        <strain evidence="2 3">M08DMB</strain>
    </source>
</reference>
<dbReference type="RefSeq" id="WP_152804096.1">
    <property type="nucleotide sequence ID" value="NZ_WHNX01000013.1"/>
</dbReference>
<protein>
    <recommendedName>
        <fullName evidence="4">Membrane fusion protein</fullName>
    </recommendedName>
</protein>
<sequence>MAKKKKRANNNILFYIAIATVLILIWANYNSKKVQILSIEEYSETYETEAIIIKNEEIKNLNNQVDFTVKEGQRVSINKVLSDSKNITFTEYYNREIDIINWILDNEAYTDKNLFDRDISMIDEQIEDIEKDISWAENFNDSDKIQNLEQKKDELLKQKSYIINSFQYIGLNKDTLIELKEKYSGVKDSTGSSFTLNKLNFNFPGFIYFKSDGYENVLSKNILEFLTPEYIRNLENYNKNNNETSQTIKIVDDTYVYLSIVSSKDLVLNQEERVLERKEEIMETLEIDSLNEYYEYLNSRFDVLKRFPSIQFEYEDTKNKGYIIDIREYGEEKLIILQLKDNINQKFLAERQAQLSLITYARDGYIIPEKSLVKVDGKDNIVIMSKGYLKKYVEVTISNKNNGNVFLANSENENITNGMRLIVNP</sequence>
<keyword evidence="3" id="KW-1185">Reference proteome</keyword>
<dbReference type="AlphaFoldDB" id="A0A6A7K968"/>
<keyword evidence="1" id="KW-0812">Transmembrane</keyword>
<gene>
    <name evidence="2" type="ORF">GC105_09470</name>
</gene>
<dbReference type="EMBL" id="WHNX01000013">
    <property type="protein sequence ID" value="MPW26018.1"/>
    <property type="molecule type" value="Genomic_DNA"/>
</dbReference>
<evidence type="ECO:0000256" key="1">
    <source>
        <dbReference type="SAM" id="Phobius"/>
    </source>
</evidence>
<evidence type="ECO:0008006" key="4">
    <source>
        <dbReference type="Google" id="ProtNLM"/>
    </source>
</evidence>
<evidence type="ECO:0000313" key="2">
    <source>
        <dbReference type="EMBL" id="MPW26018.1"/>
    </source>
</evidence>
<keyword evidence="1" id="KW-1133">Transmembrane helix</keyword>
<evidence type="ECO:0000313" key="3">
    <source>
        <dbReference type="Proteomes" id="UP000440004"/>
    </source>
</evidence>
<keyword evidence="1" id="KW-0472">Membrane</keyword>
<name>A0A6A7K968_9FIRM</name>
<proteinExistence type="predicted"/>